<gene>
    <name evidence="2" type="ORF">CEXT_75791</name>
</gene>
<dbReference type="EMBL" id="BPLR01015831">
    <property type="protein sequence ID" value="GIY78998.1"/>
    <property type="molecule type" value="Genomic_DNA"/>
</dbReference>
<sequence length="125" mass="15037">MIVERQTKSNLPRIPLVPLYRFLDRMVKISTYFICNSWTYEVGNFWSLQRMVNNKEKEMCGTTWVLLSVGPLLRLKFDKKSKEERIKSSRRVYFYSIFIQVIVIFFPCWLLFKAFLLLTQSTFIC</sequence>
<reference evidence="2 3" key="1">
    <citation type="submission" date="2021-06" db="EMBL/GenBank/DDBJ databases">
        <title>Caerostris extrusa draft genome.</title>
        <authorList>
            <person name="Kono N."/>
            <person name="Arakawa K."/>
        </authorList>
    </citation>
    <scope>NUCLEOTIDE SEQUENCE [LARGE SCALE GENOMIC DNA]</scope>
</reference>
<name>A0AAV4W9F3_CAEEX</name>
<protein>
    <submittedName>
        <fullName evidence="2">Uncharacterized protein</fullName>
    </submittedName>
</protein>
<organism evidence="2 3">
    <name type="scientific">Caerostris extrusa</name>
    <name type="common">Bark spider</name>
    <name type="synonym">Caerostris bankana</name>
    <dbReference type="NCBI Taxonomy" id="172846"/>
    <lineage>
        <taxon>Eukaryota</taxon>
        <taxon>Metazoa</taxon>
        <taxon>Ecdysozoa</taxon>
        <taxon>Arthropoda</taxon>
        <taxon>Chelicerata</taxon>
        <taxon>Arachnida</taxon>
        <taxon>Araneae</taxon>
        <taxon>Araneomorphae</taxon>
        <taxon>Entelegynae</taxon>
        <taxon>Araneoidea</taxon>
        <taxon>Araneidae</taxon>
        <taxon>Caerostris</taxon>
    </lineage>
</organism>
<dbReference type="Proteomes" id="UP001054945">
    <property type="component" value="Unassembled WGS sequence"/>
</dbReference>
<proteinExistence type="predicted"/>
<evidence type="ECO:0000256" key="1">
    <source>
        <dbReference type="SAM" id="Phobius"/>
    </source>
</evidence>
<keyword evidence="1" id="KW-0472">Membrane</keyword>
<evidence type="ECO:0000313" key="3">
    <source>
        <dbReference type="Proteomes" id="UP001054945"/>
    </source>
</evidence>
<feature type="transmembrane region" description="Helical" evidence="1">
    <location>
        <begin position="92"/>
        <end position="112"/>
    </location>
</feature>
<comment type="caution">
    <text evidence="2">The sequence shown here is derived from an EMBL/GenBank/DDBJ whole genome shotgun (WGS) entry which is preliminary data.</text>
</comment>
<accession>A0AAV4W9F3</accession>
<keyword evidence="1" id="KW-0812">Transmembrane</keyword>
<keyword evidence="3" id="KW-1185">Reference proteome</keyword>
<evidence type="ECO:0000313" key="2">
    <source>
        <dbReference type="EMBL" id="GIY78998.1"/>
    </source>
</evidence>
<dbReference type="AlphaFoldDB" id="A0AAV4W9F3"/>
<keyword evidence="1" id="KW-1133">Transmembrane helix</keyword>